<dbReference type="InterPro" id="IPR001650">
    <property type="entry name" value="Helicase_C-like"/>
</dbReference>
<dbReference type="Pfam" id="PF00271">
    <property type="entry name" value="Helicase_C"/>
    <property type="match status" value="1"/>
</dbReference>
<dbReference type="GO" id="GO:0005829">
    <property type="term" value="C:cytosol"/>
    <property type="evidence" value="ECO:0007669"/>
    <property type="project" value="TreeGrafter"/>
</dbReference>
<dbReference type="PROSITE" id="PS51192">
    <property type="entry name" value="HELICASE_ATP_BIND_1"/>
    <property type="match status" value="1"/>
</dbReference>
<evidence type="ECO:0000256" key="2">
    <source>
        <dbReference type="ARBA" id="ARBA00022490"/>
    </source>
</evidence>
<keyword evidence="4 9" id="KW-0378">Hydrolase</keyword>
<dbReference type="GO" id="GO:0016787">
    <property type="term" value="F:hydrolase activity"/>
    <property type="evidence" value="ECO:0007669"/>
    <property type="project" value="UniProtKB-KW"/>
</dbReference>
<dbReference type="SMART" id="SM00490">
    <property type="entry name" value="HELICc"/>
    <property type="match status" value="1"/>
</dbReference>
<accession>A0A366M9L5</accession>
<proteinExistence type="inferred from homology"/>
<dbReference type="GO" id="GO:0033592">
    <property type="term" value="F:RNA strand annealing activity"/>
    <property type="evidence" value="ECO:0007669"/>
    <property type="project" value="TreeGrafter"/>
</dbReference>
<dbReference type="InterPro" id="IPR014001">
    <property type="entry name" value="Helicase_ATP-bd"/>
</dbReference>
<dbReference type="Pfam" id="PF00270">
    <property type="entry name" value="DEAD"/>
    <property type="match status" value="1"/>
</dbReference>
<dbReference type="InterPro" id="IPR050547">
    <property type="entry name" value="DEAD_box_RNA_helicases"/>
</dbReference>
<dbReference type="Gene3D" id="3.40.50.300">
    <property type="entry name" value="P-loop containing nucleotide triphosphate hydrolases"/>
    <property type="match status" value="2"/>
</dbReference>
<feature type="domain" description="Helicase C-terminal" evidence="11">
    <location>
        <begin position="217"/>
        <end position="378"/>
    </location>
</feature>
<protein>
    <recommendedName>
        <fullName evidence="1">RNA helicase</fullName>
        <ecNumber evidence="1">3.6.4.13</ecNumber>
    </recommendedName>
</protein>
<feature type="short sequence motif" description="Q motif" evidence="8">
    <location>
        <begin position="4"/>
        <end position="32"/>
    </location>
</feature>
<dbReference type="InterPro" id="IPR027417">
    <property type="entry name" value="P-loop_NTPase"/>
</dbReference>
<feature type="domain" description="DEAD-box RNA helicase Q" evidence="12">
    <location>
        <begin position="4"/>
        <end position="32"/>
    </location>
</feature>
<comment type="similarity">
    <text evidence="9">Belongs to the DEAD box helicase family.</text>
</comment>
<sequence length="431" mass="49110">MEQLSFYDFDISKEIKKAVKEIGFEEPTPIQGLTIPEALEGKDIIGQAQTGTGKTVAFGIPVLEKIFIEDKSPQAIIICPTRELSLQVADELGKLSSFMKKLHILPVYGGQPIGRQIRALKKGVHIIIGTPGRIIDHIERGTLDLSGISIVVLDEADEMLDMGFREDIEKILKRTPKNRQTLLFSATMPKAIKKLTHRYQKNPEHLRVAQHLITAPEIEQIYFEAREKMKLELLSRLLDIYDLNLVLIFCNTKRRVDRLVRNLKSRGYDVDGIHGDMRQGQRDKVMNKFRKGNIEILVATDVAARGIDVPDVEAVFNYDVPNDNEYYVHRIGRTGRAGKTGYAFTFVAGKEIYKLRDIQKYTKSKIKQQKIPSLDDIRDIKNNLVLEKIKKSIEDNNLNKEIHQIESLIEIGYNSIDIAAALMKMFKDDNK</sequence>
<evidence type="ECO:0000256" key="9">
    <source>
        <dbReference type="RuleBase" id="RU000492"/>
    </source>
</evidence>
<keyword evidence="2" id="KW-0963">Cytoplasm</keyword>
<dbReference type="InterPro" id="IPR057325">
    <property type="entry name" value="DeaD_dimer"/>
</dbReference>
<dbReference type="GO" id="GO:0005840">
    <property type="term" value="C:ribosome"/>
    <property type="evidence" value="ECO:0007669"/>
    <property type="project" value="TreeGrafter"/>
</dbReference>
<dbReference type="PROSITE" id="PS51194">
    <property type="entry name" value="HELICASE_CTER"/>
    <property type="match status" value="1"/>
</dbReference>
<dbReference type="PANTHER" id="PTHR47963:SF8">
    <property type="entry name" value="ATP-DEPENDENT RNA HELICASE DEAD"/>
    <property type="match status" value="1"/>
</dbReference>
<evidence type="ECO:0000259" key="11">
    <source>
        <dbReference type="PROSITE" id="PS51194"/>
    </source>
</evidence>
<evidence type="ECO:0000256" key="5">
    <source>
        <dbReference type="ARBA" id="ARBA00022806"/>
    </source>
</evidence>
<feature type="domain" description="Helicase ATP-binding" evidence="10">
    <location>
        <begin position="35"/>
        <end position="206"/>
    </location>
</feature>
<evidence type="ECO:0000256" key="4">
    <source>
        <dbReference type="ARBA" id="ARBA00022801"/>
    </source>
</evidence>
<dbReference type="FunFam" id="3.40.50.300:FF:000108">
    <property type="entry name" value="ATP-dependent RNA helicase RhlE"/>
    <property type="match status" value="1"/>
</dbReference>
<dbReference type="InterPro" id="IPR044742">
    <property type="entry name" value="DEAD/DEAH_RhlB"/>
</dbReference>
<gene>
    <name evidence="13" type="ORF">ALNOE001_13800</name>
</gene>
<dbReference type="SMART" id="SM00487">
    <property type="entry name" value="DEXDc"/>
    <property type="match status" value="1"/>
</dbReference>
<dbReference type="SUPFAM" id="SSF52540">
    <property type="entry name" value="P-loop containing nucleoside triphosphate hydrolases"/>
    <property type="match status" value="1"/>
</dbReference>
<keyword evidence="6 9" id="KW-0067">ATP-binding</keyword>
<evidence type="ECO:0000256" key="3">
    <source>
        <dbReference type="ARBA" id="ARBA00022741"/>
    </source>
</evidence>
<evidence type="ECO:0000259" key="10">
    <source>
        <dbReference type="PROSITE" id="PS51192"/>
    </source>
</evidence>
<dbReference type="CDD" id="cd00268">
    <property type="entry name" value="DEADc"/>
    <property type="match status" value="1"/>
</dbReference>
<comment type="caution">
    <text evidence="13">The sequence shown here is derived from an EMBL/GenBank/DDBJ whole genome shotgun (WGS) entry which is preliminary data.</text>
</comment>
<evidence type="ECO:0000256" key="8">
    <source>
        <dbReference type="PROSITE-ProRule" id="PRU00552"/>
    </source>
</evidence>
<dbReference type="InterPro" id="IPR000629">
    <property type="entry name" value="RNA-helicase_DEAD-box_CS"/>
</dbReference>
<organism evidence="13 14">
    <name type="scientific">Candidatus Methanobinarius endosymbioticus</name>
    <dbReference type="NCBI Taxonomy" id="2006182"/>
    <lineage>
        <taxon>Archaea</taxon>
        <taxon>Methanobacteriati</taxon>
        <taxon>Methanobacteriota</taxon>
        <taxon>Methanomada group</taxon>
        <taxon>Methanobacteria</taxon>
        <taxon>Methanobacteriales</taxon>
        <taxon>Methanobacteriaceae</taxon>
        <taxon>Candidatus Methanobinarius</taxon>
    </lineage>
</organism>
<dbReference type="EC" id="3.6.4.13" evidence="1"/>
<name>A0A366M9L5_9EURY</name>
<keyword evidence="3 9" id="KW-0547">Nucleotide-binding</keyword>
<reference evidence="13 14" key="1">
    <citation type="submission" date="2018-06" db="EMBL/GenBank/DDBJ databases">
        <title>Genomic insight into two independent archaeal endosymbiosis events.</title>
        <authorList>
            <person name="Lind A.E."/>
            <person name="Lewis W.H."/>
            <person name="Spang A."/>
            <person name="Guy L."/>
            <person name="Embley M.T."/>
            <person name="Ettema T.J.G."/>
        </authorList>
    </citation>
    <scope>NUCLEOTIDE SEQUENCE [LARGE SCALE GENOMIC DNA]</scope>
    <source>
        <strain evidence="13">NOE</strain>
    </source>
</reference>
<keyword evidence="5 9" id="KW-0347">Helicase</keyword>
<dbReference type="Proteomes" id="UP000253099">
    <property type="component" value="Unassembled WGS sequence"/>
</dbReference>
<dbReference type="CDD" id="cd18787">
    <property type="entry name" value="SF2_C_DEAD"/>
    <property type="match status" value="1"/>
</dbReference>
<dbReference type="InterPro" id="IPR014014">
    <property type="entry name" value="RNA_helicase_DEAD_Q_motif"/>
</dbReference>
<dbReference type="EMBL" id="NIZT01000033">
    <property type="protein sequence ID" value="RBQ22908.1"/>
    <property type="molecule type" value="Genomic_DNA"/>
</dbReference>
<dbReference type="Pfam" id="PF25399">
    <property type="entry name" value="DeaD_dimer"/>
    <property type="match status" value="1"/>
</dbReference>
<evidence type="ECO:0000256" key="1">
    <source>
        <dbReference type="ARBA" id="ARBA00012552"/>
    </source>
</evidence>
<evidence type="ECO:0000256" key="7">
    <source>
        <dbReference type="ARBA" id="ARBA00023016"/>
    </source>
</evidence>
<dbReference type="GO" id="GO:0009409">
    <property type="term" value="P:response to cold"/>
    <property type="evidence" value="ECO:0007669"/>
    <property type="project" value="TreeGrafter"/>
</dbReference>
<dbReference type="GO" id="GO:0003724">
    <property type="term" value="F:RNA helicase activity"/>
    <property type="evidence" value="ECO:0007669"/>
    <property type="project" value="UniProtKB-EC"/>
</dbReference>
<dbReference type="PROSITE" id="PS00039">
    <property type="entry name" value="DEAD_ATP_HELICASE"/>
    <property type="match status" value="1"/>
</dbReference>
<dbReference type="AlphaFoldDB" id="A0A366M9L5"/>
<evidence type="ECO:0000313" key="14">
    <source>
        <dbReference type="Proteomes" id="UP000253099"/>
    </source>
</evidence>
<dbReference type="InterPro" id="IPR011545">
    <property type="entry name" value="DEAD/DEAH_box_helicase_dom"/>
</dbReference>
<keyword evidence="14" id="KW-1185">Reference proteome</keyword>
<evidence type="ECO:0000313" key="13">
    <source>
        <dbReference type="EMBL" id="RBQ22908.1"/>
    </source>
</evidence>
<keyword evidence="7" id="KW-0346">Stress response</keyword>
<dbReference type="PROSITE" id="PS51195">
    <property type="entry name" value="Q_MOTIF"/>
    <property type="match status" value="1"/>
</dbReference>
<evidence type="ECO:0000259" key="12">
    <source>
        <dbReference type="PROSITE" id="PS51195"/>
    </source>
</evidence>
<evidence type="ECO:0000256" key="6">
    <source>
        <dbReference type="ARBA" id="ARBA00022840"/>
    </source>
</evidence>
<dbReference type="PANTHER" id="PTHR47963">
    <property type="entry name" value="DEAD-BOX ATP-DEPENDENT RNA HELICASE 47, MITOCHONDRIAL"/>
    <property type="match status" value="1"/>
</dbReference>
<dbReference type="GO" id="GO:0005524">
    <property type="term" value="F:ATP binding"/>
    <property type="evidence" value="ECO:0007669"/>
    <property type="project" value="UniProtKB-KW"/>
</dbReference>
<dbReference type="GO" id="GO:0140097">
    <property type="term" value="F:catalytic activity, acting on DNA"/>
    <property type="evidence" value="ECO:0007669"/>
    <property type="project" value="UniProtKB-ARBA"/>
</dbReference>